<keyword evidence="7" id="KW-0175">Coiled coil</keyword>
<sequence>MSDESFPKADLPLAPRAVVAIGGSAGALDGFERFFLGLPPGGGMAYVVVSHLSPEGTSLMPDLLRRCTPLPVQTVEDGVEVQADQVYMIPSNRSLGILNGRLLLDDLEQARGHTIDLFLSALAADQGEHAVAVILSGMGNDGTEGAHEIKKRRGLLLVQSPDSADYPAMPQSAVETGLADGVWSPEELAPRLYQMVTHEPLLQLSRSAQDSPFLHKILLLVRTQTGLDFTRYKATTLLRRIDRRMKGLHLDSLATYHQYLQRHTDEVVALMEDFTINVTSFFRDPEAFESLRAQLRPTIASRDRDAPPLRAWVVGCSTGEEAYSLAILLRELQEGTAGPPAQVFATDIDQRAIDRARHGEYPLSIEQQLSPDLLRRYFTRQGDTYTVIPSLRESVVFAVHDTFNDPPFTRLDLLSCRNMMIYLNTDLQKEILSVFHYALLPGGLLFLGASETIGLQEERFRSVDARWKLYRRGDAPATAVGGLSVQTHDPMSRLASWAGRRPAARMNLSLHAQQALLNTFTPPAVVVTISGEVQYVSGRTGRHLELAPGLNNTNNVLDMTRDGLRYELAATLRRAAQEKREFTLRDDRQPSGGGGYVTTDIIVQPFSHPDVEGLLLVVFVDHQSAEAPVRSVEHFDEARALQREMQALRAALQANREQTLITDEEFRTTNEEYLTTIEELKSTNEELMTSKEELQSVNEELVSTNTSHQQTIFELAQANDDMTNLLDSAGIATLFLGSDLRIKRFTPGVTALINLIPSDIGRHISDINLKLRDAALDRLVREALLTLSPVELPLQSTDGHWFLTRISPYRTAQNHIEGAVVAFTNIDAIRALEEQVTRYRDYADALLERSPSPMLVFDDDLRIQAANRALYDLMGLVPDSAVGERLPDLGDRQLDQWRLRDGLDALVLADTPLRDLVLDFVTPERRVRKLKAEAWSIVTEHTPALHVLQLEDVTPLMDSVEQQGAEFTGQAGDVSDMNNA</sequence>
<dbReference type="InterPro" id="IPR022641">
    <property type="entry name" value="CheR_N"/>
</dbReference>
<dbReference type="GO" id="GO:0008984">
    <property type="term" value="F:protein-glutamate methylesterase activity"/>
    <property type="evidence" value="ECO:0007669"/>
    <property type="project" value="InterPro"/>
</dbReference>
<dbReference type="EC" id="2.1.1.80" evidence="2"/>
<evidence type="ECO:0000313" key="13">
    <source>
        <dbReference type="Proteomes" id="UP000539473"/>
    </source>
</evidence>
<proteinExistence type="predicted"/>
<keyword evidence="3 12" id="KW-0489">Methyltransferase</keyword>
<keyword evidence="5" id="KW-0949">S-adenosyl-L-methionine</keyword>
<feature type="domain" description="CheB-type methylesterase" evidence="9">
    <location>
        <begin position="12"/>
        <end position="199"/>
    </location>
</feature>
<dbReference type="GO" id="GO:0008983">
    <property type="term" value="F:protein-glutamate O-methyltransferase activity"/>
    <property type="evidence" value="ECO:0007669"/>
    <property type="project" value="UniProtKB-EC"/>
</dbReference>
<dbReference type="SUPFAM" id="SSF53335">
    <property type="entry name" value="S-adenosyl-L-methionine-dependent methyltransferases"/>
    <property type="match status" value="1"/>
</dbReference>
<dbReference type="PANTHER" id="PTHR24422:SF27">
    <property type="entry name" value="PROTEIN-GLUTAMATE O-METHYLTRANSFERASE"/>
    <property type="match status" value="1"/>
</dbReference>
<dbReference type="Pfam" id="PF08448">
    <property type="entry name" value="PAS_4"/>
    <property type="match status" value="1"/>
</dbReference>
<reference evidence="11" key="1">
    <citation type="journal article" date="2014" name="Int. J. Syst. Evol. Microbiol.">
        <title>Complete genome of a new Firmicutes species belonging to the dominant human colonic microbiota ('Ruminococcus bicirculans') reveals two chromosomes and a selective capacity to utilize plant glucans.</title>
        <authorList>
            <consortium name="NISC Comparative Sequencing Program"/>
            <person name="Wegmann U."/>
            <person name="Louis P."/>
            <person name="Goesmann A."/>
            <person name="Henrissat B."/>
            <person name="Duncan S.H."/>
            <person name="Flint H.J."/>
        </authorList>
    </citation>
    <scope>NUCLEOTIDE SEQUENCE</scope>
    <source>
        <strain evidence="11">CGMCC 1.18437</strain>
    </source>
</reference>
<dbReference type="EMBL" id="JACHFK010000004">
    <property type="protein sequence ID" value="MBB5376610.1"/>
    <property type="molecule type" value="Genomic_DNA"/>
</dbReference>
<dbReference type="Gene3D" id="3.40.50.180">
    <property type="entry name" value="Methylesterase CheB, C-terminal domain"/>
    <property type="match status" value="1"/>
</dbReference>
<feature type="active site" evidence="6">
    <location>
        <position position="51"/>
    </location>
</feature>
<evidence type="ECO:0000256" key="2">
    <source>
        <dbReference type="ARBA" id="ARBA00012534"/>
    </source>
</evidence>
<dbReference type="Proteomes" id="UP000619376">
    <property type="component" value="Unassembled WGS sequence"/>
</dbReference>
<evidence type="ECO:0000256" key="5">
    <source>
        <dbReference type="ARBA" id="ARBA00022691"/>
    </source>
</evidence>
<dbReference type="CDD" id="cd16434">
    <property type="entry name" value="CheB-CheR_fusion"/>
    <property type="match status" value="1"/>
</dbReference>
<feature type="domain" description="CheR-type methyltransferase" evidence="10">
    <location>
        <begin position="214"/>
        <end position="453"/>
    </location>
</feature>
<keyword evidence="14" id="KW-1185">Reference proteome</keyword>
<dbReference type="SMART" id="SM00091">
    <property type="entry name" value="PAS"/>
    <property type="match status" value="3"/>
</dbReference>
<dbReference type="InterPro" id="IPR000014">
    <property type="entry name" value="PAS"/>
</dbReference>
<dbReference type="PANTHER" id="PTHR24422">
    <property type="entry name" value="CHEMOTAXIS PROTEIN METHYLTRANSFERASE"/>
    <property type="match status" value="1"/>
</dbReference>
<dbReference type="SMART" id="SM00138">
    <property type="entry name" value="MeTrc"/>
    <property type="match status" value="1"/>
</dbReference>
<dbReference type="InterPro" id="IPR022642">
    <property type="entry name" value="CheR_C"/>
</dbReference>
<dbReference type="Gene3D" id="3.30.450.20">
    <property type="entry name" value="PAS domain"/>
    <property type="match status" value="2"/>
</dbReference>
<comment type="caution">
    <text evidence="12">The sequence shown here is derived from an EMBL/GenBank/DDBJ whole genome shotgun (WGS) entry which is preliminary data.</text>
</comment>
<name>A0A7W8NQA8_9DEIO</name>
<dbReference type="GO" id="GO:0005737">
    <property type="term" value="C:cytoplasm"/>
    <property type="evidence" value="ECO:0007669"/>
    <property type="project" value="InterPro"/>
</dbReference>
<dbReference type="PRINTS" id="PR00996">
    <property type="entry name" value="CHERMTFRASE"/>
</dbReference>
<dbReference type="SUPFAM" id="SSF47757">
    <property type="entry name" value="Chemotaxis receptor methyltransferase CheR, N-terminal domain"/>
    <property type="match status" value="1"/>
</dbReference>
<evidence type="ECO:0000256" key="1">
    <source>
        <dbReference type="ARBA" id="ARBA00001541"/>
    </source>
</evidence>
<dbReference type="Pfam" id="PF13596">
    <property type="entry name" value="PAS_10"/>
    <property type="match status" value="1"/>
</dbReference>
<keyword evidence="6" id="KW-0145">Chemotaxis</keyword>
<evidence type="ECO:0000256" key="3">
    <source>
        <dbReference type="ARBA" id="ARBA00022603"/>
    </source>
</evidence>
<dbReference type="PROSITE" id="PS50123">
    <property type="entry name" value="CHER"/>
    <property type="match status" value="1"/>
</dbReference>
<gene>
    <name evidence="11" type="ORF">GCM10017781_18920</name>
    <name evidence="12" type="ORF">HNQ07_002074</name>
</gene>
<dbReference type="InterPro" id="IPR050903">
    <property type="entry name" value="Bact_Chemotaxis_MeTrfase"/>
</dbReference>
<dbReference type="Gene3D" id="1.10.155.10">
    <property type="entry name" value="Chemotaxis receptor methyltransferase CheR, N-terminal domain"/>
    <property type="match status" value="1"/>
</dbReference>
<dbReference type="InterPro" id="IPR000673">
    <property type="entry name" value="Sig_transdc_resp-reg_Me-estase"/>
</dbReference>
<dbReference type="Gene3D" id="3.40.50.150">
    <property type="entry name" value="Vaccinia Virus protein VP39"/>
    <property type="match status" value="1"/>
</dbReference>
<dbReference type="Pfam" id="PF01739">
    <property type="entry name" value="CheR"/>
    <property type="match status" value="1"/>
</dbReference>
<evidence type="ECO:0000313" key="11">
    <source>
        <dbReference type="EMBL" id="GHF42796.1"/>
    </source>
</evidence>
<keyword evidence="6 12" id="KW-0378">Hydrolase</keyword>
<feature type="active site" evidence="6">
    <location>
        <position position="141"/>
    </location>
</feature>
<dbReference type="InterPro" id="IPR035909">
    <property type="entry name" value="CheB_C"/>
</dbReference>
<dbReference type="InterPro" id="IPR013656">
    <property type="entry name" value="PAS_4"/>
</dbReference>
<dbReference type="Proteomes" id="UP000539473">
    <property type="component" value="Unassembled WGS sequence"/>
</dbReference>
<evidence type="ECO:0000256" key="6">
    <source>
        <dbReference type="PROSITE-ProRule" id="PRU00050"/>
    </source>
</evidence>
<dbReference type="GO" id="GO:0032259">
    <property type="term" value="P:methylation"/>
    <property type="evidence" value="ECO:0007669"/>
    <property type="project" value="UniProtKB-KW"/>
</dbReference>
<dbReference type="InterPro" id="IPR029063">
    <property type="entry name" value="SAM-dependent_MTases_sf"/>
</dbReference>
<dbReference type="PROSITE" id="PS50112">
    <property type="entry name" value="PAS"/>
    <property type="match status" value="1"/>
</dbReference>
<dbReference type="EMBL" id="BNAJ01000004">
    <property type="protein sequence ID" value="GHF42796.1"/>
    <property type="molecule type" value="Genomic_DNA"/>
</dbReference>
<keyword evidence="4 12" id="KW-0808">Transferase</keyword>
<protein>
    <recommendedName>
        <fullName evidence="2">protein-glutamate O-methyltransferase</fullName>
        <ecNumber evidence="2">2.1.1.80</ecNumber>
    </recommendedName>
</protein>
<dbReference type="PROSITE" id="PS50122">
    <property type="entry name" value="CHEB"/>
    <property type="match status" value="1"/>
</dbReference>
<evidence type="ECO:0000259" key="9">
    <source>
        <dbReference type="PROSITE" id="PS50122"/>
    </source>
</evidence>
<dbReference type="InterPro" id="IPR035965">
    <property type="entry name" value="PAS-like_dom_sf"/>
</dbReference>
<dbReference type="Pfam" id="PF03705">
    <property type="entry name" value="CheR_N"/>
    <property type="match status" value="1"/>
</dbReference>
<reference evidence="12 13" key="3">
    <citation type="submission" date="2020-08" db="EMBL/GenBank/DDBJ databases">
        <title>Genomic Encyclopedia of Type Strains, Phase IV (KMG-IV): sequencing the most valuable type-strain genomes for metagenomic binning, comparative biology and taxonomic classification.</title>
        <authorList>
            <person name="Goeker M."/>
        </authorList>
    </citation>
    <scope>NUCLEOTIDE SEQUENCE [LARGE SCALE GENOMIC DNA]</scope>
    <source>
        <strain evidence="12 13">DSM 27521</strain>
    </source>
</reference>
<dbReference type="InterPro" id="IPR000780">
    <property type="entry name" value="CheR_MeTrfase"/>
</dbReference>
<evidence type="ECO:0000313" key="14">
    <source>
        <dbReference type="Proteomes" id="UP000619376"/>
    </source>
</evidence>
<evidence type="ECO:0000313" key="12">
    <source>
        <dbReference type="EMBL" id="MBB5376610.1"/>
    </source>
</evidence>
<dbReference type="AlphaFoldDB" id="A0A7W8NQA8"/>
<dbReference type="GO" id="GO:0006935">
    <property type="term" value="P:chemotaxis"/>
    <property type="evidence" value="ECO:0007669"/>
    <property type="project" value="UniProtKB-UniRule"/>
</dbReference>
<feature type="coiled-coil region" evidence="7">
    <location>
        <begin position="638"/>
        <end position="704"/>
    </location>
</feature>
<dbReference type="SUPFAM" id="SSF55785">
    <property type="entry name" value="PYP-like sensor domain (PAS domain)"/>
    <property type="match status" value="2"/>
</dbReference>
<evidence type="ECO:0000256" key="7">
    <source>
        <dbReference type="SAM" id="Coils"/>
    </source>
</evidence>
<dbReference type="RefSeq" id="WP_184111343.1">
    <property type="nucleotide sequence ID" value="NZ_BNAJ01000004.1"/>
</dbReference>
<reference evidence="11" key="4">
    <citation type="submission" date="2024-05" db="EMBL/GenBank/DDBJ databases">
        <authorList>
            <person name="Sun Q."/>
            <person name="Zhou Y."/>
        </authorList>
    </citation>
    <scope>NUCLEOTIDE SEQUENCE</scope>
    <source>
        <strain evidence="11">CGMCC 1.18437</strain>
    </source>
</reference>
<feature type="domain" description="PAS" evidence="8">
    <location>
        <begin position="839"/>
        <end position="884"/>
    </location>
</feature>
<dbReference type="InterPro" id="IPR036804">
    <property type="entry name" value="CheR_N_sf"/>
</dbReference>
<evidence type="ECO:0000259" key="8">
    <source>
        <dbReference type="PROSITE" id="PS50112"/>
    </source>
</evidence>
<comment type="catalytic activity">
    <reaction evidence="1">
        <text>L-glutamyl-[protein] + S-adenosyl-L-methionine = [protein]-L-glutamate 5-O-methyl ester + S-adenosyl-L-homocysteine</text>
        <dbReference type="Rhea" id="RHEA:24452"/>
        <dbReference type="Rhea" id="RHEA-COMP:10208"/>
        <dbReference type="Rhea" id="RHEA-COMP:10311"/>
        <dbReference type="ChEBI" id="CHEBI:29973"/>
        <dbReference type="ChEBI" id="CHEBI:57856"/>
        <dbReference type="ChEBI" id="CHEBI:59789"/>
        <dbReference type="ChEBI" id="CHEBI:82795"/>
        <dbReference type="EC" id="2.1.1.80"/>
    </reaction>
</comment>
<reference evidence="14" key="2">
    <citation type="journal article" date="2019" name="Int. J. Syst. Evol. Microbiol.">
        <title>The Global Catalogue of Microorganisms (GCM) 10K type strain sequencing project: providing services to taxonomists for standard genome sequencing and annotation.</title>
        <authorList>
            <consortium name="The Broad Institute Genomics Platform"/>
            <consortium name="The Broad Institute Genome Sequencing Center for Infectious Disease"/>
            <person name="Wu L."/>
            <person name="Ma J."/>
        </authorList>
    </citation>
    <scope>NUCLEOTIDE SEQUENCE [LARGE SCALE GENOMIC DNA]</scope>
    <source>
        <strain evidence="14">CGMCC 1.18437</strain>
    </source>
</reference>
<evidence type="ECO:0000256" key="4">
    <source>
        <dbReference type="ARBA" id="ARBA00022679"/>
    </source>
</evidence>
<accession>A0A7W8NQA8</accession>
<dbReference type="Pfam" id="PF01339">
    <property type="entry name" value="CheB_methylest"/>
    <property type="match status" value="1"/>
</dbReference>
<evidence type="ECO:0000259" key="10">
    <source>
        <dbReference type="PROSITE" id="PS50123"/>
    </source>
</evidence>
<organism evidence="12 13">
    <name type="scientific">Deinococcus metalli</name>
    <dbReference type="NCBI Taxonomy" id="1141878"/>
    <lineage>
        <taxon>Bacteria</taxon>
        <taxon>Thermotogati</taxon>
        <taxon>Deinococcota</taxon>
        <taxon>Deinococci</taxon>
        <taxon>Deinococcales</taxon>
        <taxon>Deinococcaceae</taxon>
        <taxon>Deinococcus</taxon>
    </lineage>
</organism>
<feature type="active site" evidence="6">
    <location>
        <position position="24"/>
    </location>
</feature>
<dbReference type="GO" id="GO:0000156">
    <property type="term" value="F:phosphorelay response regulator activity"/>
    <property type="evidence" value="ECO:0007669"/>
    <property type="project" value="InterPro"/>
</dbReference>
<dbReference type="SUPFAM" id="SSF52738">
    <property type="entry name" value="Methylesterase CheB, C-terminal domain"/>
    <property type="match status" value="1"/>
</dbReference>